<evidence type="ECO:0000256" key="5">
    <source>
        <dbReference type="SAM" id="Phobius"/>
    </source>
</evidence>
<feature type="transmembrane region" description="Helical" evidence="5">
    <location>
        <begin position="99"/>
        <end position="116"/>
    </location>
</feature>
<keyword evidence="3 5" id="KW-0472">Membrane</keyword>
<dbReference type="SUPFAM" id="SSF54631">
    <property type="entry name" value="CBS-domain pair"/>
    <property type="match status" value="1"/>
</dbReference>
<evidence type="ECO:0000259" key="6">
    <source>
        <dbReference type="PROSITE" id="PS51846"/>
    </source>
</evidence>
<evidence type="ECO:0000256" key="3">
    <source>
        <dbReference type="PROSITE-ProRule" id="PRU01193"/>
    </source>
</evidence>
<dbReference type="EMBL" id="SJPR01000001">
    <property type="protein sequence ID" value="TWT99753.1"/>
    <property type="molecule type" value="Genomic_DNA"/>
</dbReference>
<keyword evidence="8" id="KW-1185">Reference proteome</keyword>
<feature type="domain" description="CNNM transmembrane" evidence="6">
    <location>
        <begin position="2"/>
        <end position="191"/>
    </location>
</feature>
<keyword evidence="3 5" id="KW-1133">Transmembrane helix</keyword>
<keyword evidence="3 5" id="KW-0812">Transmembrane</keyword>
<evidence type="ECO:0000256" key="2">
    <source>
        <dbReference type="ARBA" id="ARBA00023122"/>
    </source>
</evidence>
<evidence type="ECO:0000256" key="4">
    <source>
        <dbReference type="SAM" id="MobiDB-lite"/>
    </source>
</evidence>
<dbReference type="AlphaFoldDB" id="A0A5C6ANK5"/>
<dbReference type="PANTHER" id="PTHR22777">
    <property type="entry name" value="HEMOLYSIN-RELATED"/>
    <property type="match status" value="1"/>
</dbReference>
<keyword evidence="1" id="KW-0677">Repeat</keyword>
<feature type="region of interest" description="Disordered" evidence="4">
    <location>
        <begin position="439"/>
        <end position="459"/>
    </location>
</feature>
<dbReference type="Proteomes" id="UP000317421">
    <property type="component" value="Unassembled WGS sequence"/>
</dbReference>
<evidence type="ECO:0000256" key="1">
    <source>
        <dbReference type="ARBA" id="ARBA00022737"/>
    </source>
</evidence>
<dbReference type="InterPro" id="IPR002550">
    <property type="entry name" value="CNNM"/>
</dbReference>
<dbReference type="RefSeq" id="WP_197526208.1">
    <property type="nucleotide sequence ID" value="NZ_SJPR01000001.1"/>
</dbReference>
<dbReference type="PANTHER" id="PTHR22777:SF17">
    <property type="entry name" value="UPF0053 PROTEIN SLL0260"/>
    <property type="match status" value="1"/>
</dbReference>
<dbReference type="InterPro" id="IPR016169">
    <property type="entry name" value="FAD-bd_PCMH_sub2"/>
</dbReference>
<feature type="transmembrane region" description="Helical" evidence="5">
    <location>
        <begin position="61"/>
        <end position="79"/>
    </location>
</feature>
<evidence type="ECO:0000313" key="8">
    <source>
        <dbReference type="Proteomes" id="UP000317421"/>
    </source>
</evidence>
<keyword evidence="2" id="KW-0129">CBS domain</keyword>
<reference evidence="7 8" key="1">
    <citation type="submission" date="2019-02" db="EMBL/GenBank/DDBJ databases">
        <title>Deep-cultivation of Planctomycetes and their phenomic and genomic characterization uncovers novel biology.</title>
        <authorList>
            <person name="Wiegand S."/>
            <person name="Jogler M."/>
            <person name="Boedeker C."/>
            <person name="Pinto D."/>
            <person name="Vollmers J."/>
            <person name="Rivas-Marin E."/>
            <person name="Kohn T."/>
            <person name="Peeters S.H."/>
            <person name="Heuer A."/>
            <person name="Rast P."/>
            <person name="Oberbeckmann S."/>
            <person name="Bunk B."/>
            <person name="Jeske O."/>
            <person name="Meyerdierks A."/>
            <person name="Storesund J.E."/>
            <person name="Kallscheuer N."/>
            <person name="Luecker S."/>
            <person name="Lage O.M."/>
            <person name="Pohl T."/>
            <person name="Merkel B.J."/>
            <person name="Hornburger P."/>
            <person name="Mueller R.-W."/>
            <person name="Bruemmer F."/>
            <person name="Labrenz M."/>
            <person name="Spormann A.M."/>
            <person name="Op Den Camp H."/>
            <person name="Overmann J."/>
            <person name="Amann R."/>
            <person name="Jetten M.S.M."/>
            <person name="Mascher T."/>
            <person name="Medema M.H."/>
            <person name="Devos D.P."/>
            <person name="Kaster A.-K."/>
            <person name="Ovreas L."/>
            <person name="Rohde M."/>
            <person name="Galperin M.Y."/>
            <person name="Jogler C."/>
        </authorList>
    </citation>
    <scope>NUCLEOTIDE SEQUENCE [LARGE SCALE GENOMIC DNA]</scope>
    <source>
        <strain evidence="7 8">Pla108</strain>
    </source>
</reference>
<name>A0A5C6ANK5_9BACT</name>
<proteinExistence type="predicted"/>
<accession>A0A5C6ANK5</accession>
<comment type="caution">
    <text evidence="7">The sequence shown here is derived from an EMBL/GenBank/DDBJ whole genome shotgun (WGS) entry which is preliminary data.</text>
</comment>
<dbReference type="Gene3D" id="3.10.580.10">
    <property type="entry name" value="CBS-domain"/>
    <property type="match status" value="1"/>
</dbReference>
<evidence type="ECO:0000313" key="7">
    <source>
        <dbReference type="EMBL" id="TWT99753.1"/>
    </source>
</evidence>
<gene>
    <name evidence="7" type="ORF">Pla108_06960</name>
</gene>
<protein>
    <recommendedName>
        <fullName evidence="6">CNNM transmembrane domain-containing protein</fullName>
    </recommendedName>
</protein>
<organism evidence="7 8">
    <name type="scientific">Botrimarina colliarenosi</name>
    <dbReference type="NCBI Taxonomy" id="2528001"/>
    <lineage>
        <taxon>Bacteria</taxon>
        <taxon>Pseudomonadati</taxon>
        <taxon>Planctomycetota</taxon>
        <taxon>Planctomycetia</taxon>
        <taxon>Pirellulales</taxon>
        <taxon>Lacipirellulaceae</taxon>
        <taxon>Botrimarina</taxon>
    </lineage>
</organism>
<dbReference type="InterPro" id="IPR046342">
    <property type="entry name" value="CBS_dom_sf"/>
</dbReference>
<dbReference type="Pfam" id="PF01595">
    <property type="entry name" value="CNNM"/>
    <property type="match status" value="1"/>
</dbReference>
<dbReference type="PROSITE" id="PS51846">
    <property type="entry name" value="CNNM"/>
    <property type="match status" value="1"/>
</dbReference>
<dbReference type="GO" id="GO:0005886">
    <property type="term" value="C:plasma membrane"/>
    <property type="evidence" value="ECO:0007669"/>
    <property type="project" value="TreeGrafter"/>
</dbReference>
<dbReference type="Gene3D" id="3.30.465.10">
    <property type="match status" value="1"/>
</dbReference>
<sequence>MPLLDYWFELATMAALAGASAFFSGSEAALFSISRPDRSEMASGTAGERRAATLLARPERLLTAILFGNLIVNMTYYVLAEVVSMRLKRADDVASWAPLAFTIGSLLLVILLSEVVPKSLAVLKPRWVSGMVSTPLTLVTRAVDPIFPLLQTISDSVARLLVPNLEPEPYLELADLERAVAMQSGETIQNESLLIQERQVLHRLVELADTTAAELMRPRRRCLVVRPPVALDQLVGELEGVGEYVLVTEKGSDEIASALPINRLAMLPPDRLELRAEPLSVVPWCAPASVMLNQLREQGRRVAVVVNELGETIGIVPLERLLDVVLRDASRIDPHDAHGARLVKLADGAWEASGETPLKRIAKRLGPWADEHAQIPTSSGKLTDVLMAARSVTVAGLLQEELQRSLQPGDQIELSGLVWSVIDGADDDDAPLLIRIEAPVSGGEAPLPAGDAEPGGEPS</sequence>